<evidence type="ECO:0000256" key="3">
    <source>
        <dbReference type="ARBA" id="ARBA00022833"/>
    </source>
</evidence>
<keyword evidence="2 4" id="KW-0863">Zinc-finger</keyword>
<comment type="caution">
    <text evidence="6">The sequence shown here is derived from an EMBL/GenBank/DDBJ whole genome shotgun (WGS) entry which is preliminary data.</text>
</comment>
<evidence type="ECO:0000313" key="7">
    <source>
        <dbReference type="Proteomes" id="UP001218188"/>
    </source>
</evidence>
<reference evidence="6" key="1">
    <citation type="submission" date="2023-03" db="EMBL/GenBank/DDBJ databases">
        <title>Massive genome expansion in bonnet fungi (Mycena s.s.) driven by repeated elements and novel gene families across ecological guilds.</title>
        <authorList>
            <consortium name="Lawrence Berkeley National Laboratory"/>
            <person name="Harder C.B."/>
            <person name="Miyauchi S."/>
            <person name="Viragh M."/>
            <person name="Kuo A."/>
            <person name="Thoen E."/>
            <person name="Andreopoulos B."/>
            <person name="Lu D."/>
            <person name="Skrede I."/>
            <person name="Drula E."/>
            <person name="Henrissat B."/>
            <person name="Morin E."/>
            <person name="Kohler A."/>
            <person name="Barry K."/>
            <person name="LaButti K."/>
            <person name="Morin E."/>
            <person name="Salamov A."/>
            <person name="Lipzen A."/>
            <person name="Mereny Z."/>
            <person name="Hegedus B."/>
            <person name="Baldrian P."/>
            <person name="Stursova M."/>
            <person name="Weitz H."/>
            <person name="Taylor A."/>
            <person name="Grigoriev I.V."/>
            <person name="Nagy L.G."/>
            <person name="Martin F."/>
            <person name="Kauserud H."/>
        </authorList>
    </citation>
    <scope>NUCLEOTIDE SEQUENCE</scope>
    <source>
        <strain evidence="6">CBHHK200</strain>
    </source>
</reference>
<dbReference type="Pfam" id="PF01753">
    <property type="entry name" value="zf-MYND"/>
    <property type="match status" value="1"/>
</dbReference>
<evidence type="ECO:0000256" key="1">
    <source>
        <dbReference type="ARBA" id="ARBA00022723"/>
    </source>
</evidence>
<dbReference type="Proteomes" id="UP001218188">
    <property type="component" value="Unassembled WGS sequence"/>
</dbReference>
<gene>
    <name evidence="6" type="ORF">C8F04DRAFT_1134968</name>
</gene>
<dbReference type="AlphaFoldDB" id="A0AAD6S8P9"/>
<evidence type="ECO:0000256" key="4">
    <source>
        <dbReference type="PROSITE-ProRule" id="PRU00134"/>
    </source>
</evidence>
<evidence type="ECO:0000256" key="2">
    <source>
        <dbReference type="ARBA" id="ARBA00022771"/>
    </source>
</evidence>
<dbReference type="InterPro" id="IPR002893">
    <property type="entry name" value="Znf_MYND"/>
</dbReference>
<keyword evidence="7" id="KW-1185">Reference proteome</keyword>
<dbReference type="EMBL" id="JARJCM010000191">
    <property type="protein sequence ID" value="KAJ7023284.1"/>
    <property type="molecule type" value="Genomic_DNA"/>
</dbReference>
<organism evidence="6 7">
    <name type="scientific">Mycena alexandri</name>
    <dbReference type="NCBI Taxonomy" id="1745969"/>
    <lineage>
        <taxon>Eukaryota</taxon>
        <taxon>Fungi</taxon>
        <taxon>Dikarya</taxon>
        <taxon>Basidiomycota</taxon>
        <taxon>Agaricomycotina</taxon>
        <taxon>Agaricomycetes</taxon>
        <taxon>Agaricomycetidae</taxon>
        <taxon>Agaricales</taxon>
        <taxon>Marasmiineae</taxon>
        <taxon>Mycenaceae</taxon>
        <taxon>Mycena</taxon>
    </lineage>
</organism>
<accession>A0AAD6S8P9</accession>
<name>A0AAD6S8P9_9AGAR</name>
<dbReference type="SUPFAM" id="SSF144232">
    <property type="entry name" value="HIT/MYND zinc finger-like"/>
    <property type="match status" value="1"/>
</dbReference>
<dbReference type="GO" id="GO:0008270">
    <property type="term" value="F:zinc ion binding"/>
    <property type="evidence" value="ECO:0007669"/>
    <property type="project" value="UniProtKB-KW"/>
</dbReference>
<protein>
    <recommendedName>
        <fullName evidence="5">MYND-type domain-containing protein</fullName>
    </recommendedName>
</protein>
<keyword evidence="3" id="KW-0862">Zinc</keyword>
<proteinExistence type="predicted"/>
<evidence type="ECO:0000313" key="6">
    <source>
        <dbReference type="EMBL" id="KAJ7023284.1"/>
    </source>
</evidence>
<keyword evidence="1" id="KW-0479">Metal-binding</keyword>
<feature type="domain" description="MYND-type" evidence="5">
    <location>
        <begin position="366"/>
        <end position="427"/>
    </location>
</feature>
<dbReference type="Gene3D" id="6.10.140.2220">
    <property type="match status" value="1"/>
</dbReference>
<sequence length="485" mass="54084">MQATPGTTPPGFSPHIAPVFKSLLNPLQSPYCHLTFTASMAECTGHFGRARESADPVLQDVVTALITFYAMQMDDPAIHTPLENRLFNHPCHCTTLFPYLRRSFHAVSGATSVVQTRISQGGGEPVVDLPSFIDVLSEFSDRLLSLPMGKHKNPGVRAWRRKISNFLDRNAPALIRSFAYWLQKTPKVYTFAFFGTLLEMSPKMVDAMEQSSTVRRAFDERFHALVAAEYISDAATHPAHPWSRLDLIFHGAGCMGLVIQMTMSTTSSFPRFRACFEAGAQERYDDICRLLSMSSRTRPDIQDGTMHDMLRLAHFGAHLHKLLDPPESGPLSRLITAILDQVPAAPNGWGLFDTYFAVTNLCSNPARHCVAGESDFPKDTFTLRVKLKFKRGDRMPACSNCKASRFCSKICQKDSWKGGKTPHRDVCATLADIFKVHQKFSKGTGKPKDAEKLYSDAGISAEEVEKALGYVIHMMECFSEYVDEL</sequence>
<evidence type="ECO:0000259" key="5">
    <source>
        <dbReference type="PROSITE" id="PS50865"/>
    </source>
</evidence>
<dbReference type="PROSITE" id="PS50865">
    <property type="entry name" value="ZF_MYND_2"/>
    <property type="match status" value="1"/>
</dbReference>